<dbReference type="GO" id="GO:0008233">
    <property type="term" value="F:peptidase activity"/>
    <property type="evidence" value="ECO:0007669"/>
    <property type="project" value="UniProtKB-KW"/>
</dbReference>
<keyword evidence="1" id="KW-1188">Viral release from host cell</keyword>
<sequence>MQMPTFILNDQSKQNSYGFTVVTEGIDLSRFNENPVMLDGHSNTNASVIGKWVNIKKENGLLTAETSFDMEDENAKLIAGKVERGFIKGASMGLSFKRNDLRMDSQGNLTMTKCEIFEASIVAIPSNAKALVLKMDGELLDETQIKELCLSIATDYEPYKKDRNTMKLQLGQLAIIALGFATTTKELSLEEVEKGILDLQKAKEDTEAKLKLSEEKVSAFLEKEKAQKQALATQLVEDALKQGKITADKKATFLQLANDNYELAKSTLDAIPTRKTFAGGQTAPVGTDTIATMEDFQKLSLDEQLAFKNANPEGYKAIING</sequence>
<name>A0AAV5B0Z9_9FLAO</name>
<dbReference type="Pfam" id="PF04586">
    <property type="entry name" value="Peptidase_S78"/>
    <property type="match status" value="1"/>
</dbReference>
<gene>
    <name evidence="6" type="ORF">RCZ15_22050</name>
    <name evidence="7" type="ORF">RCZ16_13430</name>
</gene>
<evidence type="ECO:0000256" key="1">
    <source>
        <dbReference type="ARBA" id="ARBA00022612"/>
    </source>
</evidence>
<proteinExistence type="predicted"/>
<dbReference type="EMBL" id="BQKB01000024">
    <property type="protein sequence ID" value="GJM53026.1"/>
    <property type="molecule type" value="Genomic_DNA"/>
</dbReference>
<evidence type="ECO:0000256" key="2">
    <source>
        <dbReference type="ARBA" id="ARBA00022670"/>
    </source>
</evidence>
<feature type="coiled-coil region" evidence="4">
    <location>
        <begin position="189"/>
        <end position="223"/>
    </location>
</feature>
<comment type="caution">
    <text evidence="6">The sequence shown here is derived from an EMBL/GenBank/DDBJ whole genome shotgun (WGS) entry which is preliminary data.</text>
</comment>
<dbReference type="Proteomes" id="UP001208692">
    <property type="component" value="Unassembled WGS sequence"/>
</dbReference>
<evidence type="ECO:0000259" key="5">
    <source>
        <dbReference type="Pfam" id="PF04586"/>
    </source>
</evidence>
<keyword evidence="9" id="KW-1185">Reference proteome</keyword>
<evidence type="ECO:0000313" key="7">
    <source>
        <dbReference type="EMBL" id="GJM53026.1"/>
    </source>
</evidence>
<dbReference type="EMBL" id="BQKA01000044">
    <property type="protein sequence ID" value="GJM51232.1"/>
    <property type="molecule type" value="Genomic_DNA"/>
</dbReference>
<dbReference type="AlphaFoldDB" id="A0AAV5B0Z9"/>
<protein>
    <recommendedName>
        <fullName evidence="5">Prohead serine protease domain-containing protein</fullName>
    </recommendedName>
</protein>
<keyword evidence="3" id="KW-0378">Hydrolase</keyword>
<organism evidence="6 8">
    <name type="scientific">Capnocytophaga catalasegens</name>
    <dbReference type="NCBI Taxonomy" id="1004260"/>
    <lineage>
        <taxon>Bacteria</taxon>
        <taxon>Pseudomonadati</taxon>
        <taxon>Bacteroidota</taxon>
        <taxon>Flavobacteriia</taxon>
        <taxon>Flavobacteriales</taxon>
        <taxon>Flavobacteriaceae</taxon>
        <taxon>Capnocytophaga</taxon>
    </lineage>
</organism>
<accession>A0AAV5B0Z9</accession>
<evidence type="ECO:0000313" key="6">
    <source>
        <dbReference type="EMBL" id="GJM51232.1"/>
    </source>
</evidence>
<keyword evidence="2" id="KW-0645">Protease</keyword>
<evidence type="ECO:0000313" key="9">
    <source>
        <dbReference type="Proteomes" id="UP001208692"/>
    </source>
</evidence>
<reference evidence="6 9" key="1">
    <citation type="submission" date="2021-11" db="EMBL/GenBank/DDBJ databases">
        <title>Draft genome sequence of Capnocytophaga sp. strain KC07075 isolated from cat oral cavity.</title>
        <authorList>
            <person name="Suzuki M."/>
            <person name="Imaoka K."/>
            <person name="Kimura M."/>
            <person name="Morikawa S."/>
            <person name="Maeda K."/>
        </authorList>
    </citation>
    <scope>NUCLEOTIDE SEQUENCE</scope>
    <source>
        <strain evidence="6">KC07075</strain>
        <strain evidence="7 9">KC07079</strain>
    </source>
</reference>
<keyword evidence="4" id="KW-0175">Coiled coil</keyword>
<evidence type="ECO:0000313" key="8">
    <source>
        <dbReference type="Proteomes" id="UP001207736"/>
    </source>
</evidence>
<feature type="domain" description="Prohead serine protease" evidence="5">
    <location>
        <begin position="46"/>
        <end position="132"/>
    </location>
</feature>
<dbReference type="InterPro" id="IPR054613">
    <property type="entry name" value="Peptidase_S78_dom"/>
</dbReference>
<dbReference type="Proteomes" id="UP001207736">
    <property type="component" value="Unassembled WGS sequence"/>
</dbReference>
<evidence type="ECO:0000256" key="3">
    <source>
        <dbReference type="ARBA" id="ARBA00022801"/>
    </source>
</evidence>
<evidence type="ECO:0000256" key="4">
    <source>
        <dbReference type="SAM" id="Coils"/>
    </source>
</evidence>
<dbReference type="GO" id="GO:0006508">
    <property type="term" value="P:proteolysis"/>
    <property type="evidence" value="ECO:0007669"/>
    <property type="project" value="UniProtKB-KW"/>
</dbReference>